<dbReference type="InterPro" id="IPR008979">
    <property type="entry name" value="Galactose-bd-like_sf"/>
</dbReference>
<evidence type="ECO:0000313" key="4">
    <source>
        <dbReference type="EMBL" id="ODQ44613.1"/>
    </source>
</evidence>
<dbReference type="Pfam" id="PF06201">
    <property type="entry name" value="PITH"/>
    <property type="match status" value="1"/>
</dbReference>
<dbReference type="RefSeq" id="XP_019015726.1">
    <property type="nucleotide sequence ID" value="XM_019161853.1"/>
</dbReference>
<evidence type="ECO:0000256" key="2">
    <source>
        <dbReference type="SAM" id="MobiDB-lite"/>
    </source>
</evidence>
<gene>
    <name evidence="4" type="ORF">PICMEDRAFT_18028</name>
</gene>
<evidence type="ECO:0000256" key="1">
    <source>
        <dbReference type="ARBA" id="ARBA00025788"/>
    </source>
</evidence>
<dbReference type="GO" id="GO:0005737">
    <property type="term" value="C:cytoplasm"/>
    <property type="evidence" value="ECO:0007669"/>
    <property type="project" value="UniProtKB-ARBA"/>
</dbReference>
<accession>A0A1E3NGZ0</accession>
<keyword evidence="5" id="KW-1185">Reference proteome</keyword>
<dbReference type="Proteomes" id="UP000094455">
    <property type="component" value="Unassembled WGS sequence"/>
</dbReference>
<dbReference type="OrthoDB" id="2635at2759"/>
<sequence length="243" mass="26084">MNCADEASEDDHHTHSHSHSHTHPHGDPPVATTVAQSLNHRIDTPRLAAYNLRNPQHELPRLFKTQAARLETTPVFRSHFGPELLITIPFTGPVKLFSLLVRAAPDAPHAPHTLRLYRNAPQLSLDSVRAARPTYVCEHPAAASAAASAADSAADTAGFVEHHLPRRKFAGTSTLTIFFDPGPAADPDAGPALELYALELRGDWAGPATRAPVALLYESAARREDHPVGQTADAAASSSRLGL</sequence>
<feature type="region of interest" description="Disordered" evidence="2">
    <location>
        <begin position="224"/>
        <end position="243"/>
    </location>
</feature>
<feature type="region of interest" description="Disordered" evidence="2">
    <location>
        <begin position="1"/>
        <end position="32"/>
    </location>
</feature>
<evidence type="ECO:0000259" key="3">
    <source>
        <dbReference type="PROSITE" id="PS51532"/>
    </source>
</evidence>
<feature type="compositionally biased region" description="Basic residues" evidence="2">
    <location>
        <begin position="14"/>
        <end position="23"/>
    </location>
</feature>
<dbReference type="GeneID" id="30178540"/>
<organism evidence="4 5">
    <name type="scientific">Pichia membranifaciens NRRL Y-2026</name>
    <dbReference type="NCBI Taxonomy" id="763406"/>
    <lineage>
        <taxon>Eukaryota</taxon>
        <taxon>Fungi</taxon>
        <taxon>Dikarya</taxon>
        <taxon>Ascomycota</taxon>
        <taxon>Saccharomycotina</taxon>
        <taxon>Pichiomycetes</taxon>
        <taxon>Pichiales</taxon>
        <taxon>Pichiaceae</taxon>
        <taxon>Pichia</taxon>
    </lineage>
</organism>
<dbReference type="PROSITE" id="PS51532">
    <property type="entry name" value="PITH"/>
    <property type="match status" value="1"/>
</dbReference>
<dbReference type="PANTHER" id="PTHR12175">
    <property type="entry name" value="AD039 HT014 THIOREDOXIN FAMILY TRP26"/>
    <property type="match status" value="1"/>
</dbReference>
<comment type="similarity">
    <text evidence="1">Belongs to the PITHD1 family.</text>
</comment>
<dbReference type="Gene3D" id="2.60.120.470">
    <property type="entry name" value="PITH domain"/>
    <property type="match status" value="1"/>
</dbReference>
<dbReference type="SUPFAM" id="SSF49785">
    <property type="entry name" value="Galactose-binding domain-like"/>
    <property type="match status" value="1"/>
</dbReference>
<dbReference type="PANTHER" id="PTHR12175:SF1">
    <property type="entry name" value="PITH DOMAIN-CONTAINING PROTEIN 1"/>
    <property type="match status" value="1"/>
</dbReference>
<dbReference type="InterPro" id="IPR037047">
    <property type="entry name" value="PITH_dom_sf"/>
</dbReference>
<protein>
    <recommendedName>
        <fullName evidence="3">PITH domain-containing protein</fullName>
    </recommendedName>
</protein>
<dbReference type="EMBL" id="KV454006">
    <property type="protein sequence ID" value="ODQ44613.1"/>
    <property type="molecule type" value="Genomic_DNA"/>
</dbReference>
<dbReference type="GO" id="GO:0005634">
    <property type="term" value="C:nucleus"/>
    <property type="evidence" value="ECO:0007669"/>
    <property type="project" value="TreeGrafter"/>
</dbReference>
<feature type="domain" description="PITH" evidence="3">
    <location>
        <begin position="27"/>
        <end position="220"/>
    </location>
</feature>
<evidence type="ECO:0000313" key="5">
    <source>
        <dbReference type="Proteomes" id="UP000094455"/>
    </source>
</evidence>
<name>A0A1E3NGZ0_9ASCO</name>
<dbReference type="AlphaFoldDB" id="A0A1E3NGZ0"/>
<dbReference type="InterPro" id="IPR010400">
    <property type="entry name" value="PITH_dom"/>
</dbReference>
<reference evidence="4 5" key="1">
    <citation type="journal article" date="2016" name="Proc. Natl. Acad. Sci. U.S.A.">
        <title>Comparative genomics of biotechnologically important yeasts.</title>
        <authorList>
            <person name="Riley R."/>
            <person name="Haridas S."/>
            <person name="Wolfe K.H."/>
            <person name="Lopes M.R."/>
            <person name="Hittinger C.T."/>
            <person name="Goeker M."/>
            <person name="Salamov A.A."/>
            <person name="Wisecaver J.H."/>
            <person name="Long T.M."/>
            <person name="Calvey C.H."/>
            <person name="Aerts A.L."/>
            <person name="Barry K.W."/>
            <person name="Choi C."/>
            <person name="Clum A."/>
            <person name="Coughlan A.Y."/>
            <person name="Deshpande S."/>
            <person name="Douglass A.P."/>
            <person name="Hanson S.J."/>
            <person name="Klenk H.-P."/>
            <person name="LaButti K.M."/>
            <person name="Lapidus A."/>
            <person name="Lindquist E.A."/>
            <person name="Lipzen A.M."/>
            <person name="Meier-Kolthoff J.P."/>
            <person name="Ohm R.A."/>
            <person name="Otillar R.P."/>
            <person name="Pangilinan J.L."/>
            <person name="Peng Y."/>
            <person name="Rokas A."/>
            <person name="Rosa C.A."/>
            <person name="Scheuner C."/>
            <person name="Sibirny A.A."/>
            <person name="Slot J.C."/>
            <person name="Stielow J.B."/>
            <person name="Sun H."/>
            <person name="Kurtzman C.P."/>
            <person name="Blackwell M."/>
            <person name="Grigoriev I.V."/>
            <person name="Jeffries T.W."/>
        </authorList>
    </citation>
    <scope>NUCLEOTIDE SEQUENCE [LARGE SCALE GENOMIC DNA]</scope>
    <source>
        <strain evidence="4 5">NRRL Y-2026</strain>
    </source>
</reference>
<dbReference type="InterPro" id="IPR045099">
    <property type="entry name" value="PITH1-like"/>
</dbReference>
<proteinExistence type="inferred from homology"/>